<dbReference type="EMBL" id="LZPO01008310">
    <property type="protein sequence ID" value="OBS82065.1"/>
    <property type="molecule type" value="Genomic_DNA"/>
</dbReference>
<organism evidence="12 13">
    <name type="scientific">Neotoma lepida</name>
    <name type="common">Desert woodrat</name>
    <dbReference type="NCBI Taxonomy" id="56216"/>
    <lineage>
        <taxon>Eukaryota</taxon>
        <taxon>Metazoa</taxon>
        <taxon>Chordata</taxon>
        <taxon>Craniata</taxon>
        <taxon>Vertebrata</taxon>
        <taxon>Euteleostomi</taxon>
        <taxon>Mammalia</taxon>
        <taxon>Eutheria</taxon>
        <taxon>Euarchontoglires</taxon>
        <taxon>Glires</taxon>
        <taxon>Rodentia</taxon>
        <taxon>Myomorpha</taxon>
        <taxon>Muroidea</taxon>
        <taxon>Cricetidae</taxon>
        <taxon>Neotominae</taxon>
        <taxon>Neotoma</taxon>
    </lineage>
</organism>
<dbReference type="GO" id="GO:0019221">
    <property type="term" value="P:cytokine-mediated signaling pathway"/>
    <property type="evidence" value="ECO:0007669"/>
    <property type="project" value="TreeGrafter"/>
</dbReference>
<accession>A0A1A6HVN2</accession>
<dbReference type="PANTHER" id="PTHR11738:SF179">
    <property type="entry name" value="LEUKOCYTE IMMUNOGLOBULIN-LIKE RECEPTOR SUBFAMILY A MEMBER 5"/>
    <property type="match status" value="1"/>
</dbReference>
<keyword evidence="4" id="KW-0732">Signal</keyword>
<sequence length="387" mass="43534">MQGDIAIYAGVSEDSHPLELLLTRAYSKPRLLAQPSPVLAPGRNVTLQCISKQQYDRFILIKEGPQKLSWIMDSQYNQSSGQFEALFSLGSLTPNQIWTFRCYSNYRNKPQVWSEPSDPLELLFSGPLNRSIIQAEPGSVITLGSPMTIWCQGIPDAEIHVLHKVGSHKTWGTQTTEYSFTSTGWSDHSDILEMVVTREGTINVSDQCSVLRSIPLPQPSPGEHCDCVSPCYSLPSSLLGIYYSKPSLSVLPSPVVTSGGNMTLQCVSWWRYEKFILTKDDQKFLSSLDSQYIHSTQQYQAFFSIDHVTPDHTGTFRCYGYYKNTPHLWSVPSDPLEIHISDHILEPGKTLTLQFCSGINYERFDLYKMGELTSANKSIELLDIVIT</sequence>
<dbReference type="GO" id="GO:0032396">
    <property type="term" value="F:inhibitory MHC class I receptor activity"/>
    <property type="evidence" value="ECO:0007669"/>
    <property type="project" value="TreeGrafter"/>
</dbReference>
<dbReference type="InterPro" id="IPR050412">
    <property type="entry name" value="Ig-like_Receptors_ImmuneReg"/>
</dbReference>
<keyword evidence="10" id="KW-0393">Immunoglobulin domain</keyword>
<evidence type="ECO:0000256" key="10">
    <source>
        <dbReference type="ARBA" id="ARBA00023319"/>
    </source>
</evidence>
<evidence type="ECO:0000256" key="8">
    <source>
        <dbReference type="ARBA" id="ARBA00023157"/>
    </source>
</evidence>
<dbReference type="AlphaFoldDB" id="A0A1A6HVN2"/>
<evidence type="ECO:0000256" key="5">
    <source>
        <dbReference type="ARBA" id="ARBA00022737"/>
    </source>
</evidence>
<evidence type="ECO:0000313" key="12">
    <source>
        <dbReference type="EMBL" id="OBS82065.1"/>
    </source>
</evidence>
<dbReference type="OrthoDB" id="9427497at2759"/>
<dbReference type="GO" id="GO:0005886">
    <property type="term" value="C:plasma membrane"/>
    <property type="evidence" value="ECO:0007669"/>
    <property type="project" value="UniProtKB-SubCell"/>
</dbReference>
<evidence type="ECO:0000256" key="6">
    <source>
        <dbReference type="ARBA" id="ARBA00022989"/>
    </source>
</evidence>
<dbReference type="Pfam" id="PF13927">
    <property type="entry name" value="Ig_3"/>
    <property type="match status" value="1"/>
</dbReference>
<protein>
    <recommendedName>
        <fullName evidence="11">Ig-like domain-containing protein</fullName>
    </recommendedName>
</protein>
<keyword evidence="2" id="KW-1003">Cell membrane</keyword>
<keyword evidence="6" id="KW-1133">Transmembrane helix</keyword>
<dbReference type="GO" id="GO:0002764">
    <property type="term" value="P:immune response-regulating signaling pathway"/>
    <property type="evidence" value="ECO:0007669"/>
    <property type="project" value="TreeGrafter"/>
</dbReference>
<proteinExistence type="predicted"/>
<gene>
    <name evidence="12" type="ORF">A6R68_23943</name>
</gene>
<dbReference type="FunFam" id="2.60.40.10:FF:000049">
    <property type="entry name" value="Leukocyte immunoglobulin-like receptor subfamily B member 1"/>
    <property type="match status" value="2"/>
</dbReference>
<feature type="non-terminal residue" evidence="12">
    <location>
        <position position="387"/>
    </location>
</feature>
<evidence type="ECO:0000256" key="9">
    <source>
        <dbReference type="ARBA" id="ARBA00023180"/>
    </source>
</evidence>
<keyword evidence="8" id="KW-1015">Disulfide bond</keyword>
<keyword evidence="9" id="KW-0325">Glycoprotein</keyword>
<evidence type="ECO:0000256" key="3">
    <source>
        <dbReference type="ARBA" id="ARBA00022692"/>
    </source>
</evidence>
<dbReference type="STRING" id="56216.A0A1A6HVN2"/>
<comment type="caution">
    <text evidence="12">The sequence shown here is derived from an EMBL/GenBank/DDBJ whole genome shotgun (WGS) entry which is preliminary data.</text>
</comment>
<dbReference type="Proteomes" id="UP000092124">
    <property type="component" value="Unassembled WGS sequence"/>
</dbReference>
<evidence type="ECO:0000313" key="13">
    <source>
        <dbReference type="Proteomes" id="UP000092124"/>
    </source>
</evidence>
<keyword evidence="7" id="KW-0472">Membrane</keyword>
<feature type="domain" description="Ig-like" evidence="11">
    <location>
        <begin position="29"/>
        <end position="102"/>
    </location>
</feature>
<keyword evidence="3" id="KW-0812">Transmembrane</keyword>
<dbReference type="PROSITE" id="PS50835">
    <property type="entry name" value="IG_LIKE"/>
    <property type="match status" value="1"/>
</dbReference>
<evidence type="ECO:0000256" key="2">
    <source>
        <dbReference type="ARBA" id="ARBA00022475"/>
    </source>
</evidence>
<keyword evidence="5" id="KW-0677">Repeat</keyword>
<keyword evidence="13" id="KW-1185">Reference proteome</keyword>
<reference evidence="12 13" key="1">
    <citation type="submission" date="2016-06" db="EMBL/GenBank/DDBJ databases">
        <title>The Draft Genome Sequence and Annotation of the Desert Woodrat Neotoma lepida.</title>
        <authorList>
            <person name="Campbell M."/>
            <person name="Oakeson K.F."/>
            <person name="Yandell M."/>
            <person name="Halpert J.R."/>
            <person name="Dearing D."/>
        </authorList>
    </citation>
    <scope>NUCLEOTIDE SEQUENCE [LARGE SCALE GENOMIC DNA]</scope>
    <source>
        <strain evidence="12">417</strain>
        <tissue evidence="12">Liver</tissue>
    </source>
</reference>
<dbReference type="Gene3D" id="2.60.40.10">
    <property type="entry name" value="Immunoglobulins"/>
    <property type="match status" value="3"/>
</dbReference>
<dbReference type="InterPro" id="IPR036179">
    <property type="entry name" value="Ig-like_dom_sf"/>
</dbReference>
<comment type="subcellular location">
    <subcellularLocation>
        <location evidence="1">Cell membrane</location>
        <topology evidence="1">Single-pass membrane protein</topology>
    </subcellularLocation>
</comment>
<evidence type="ECO:0000259" key="11">
    <source>
        <dbReference type="PROSITE" id="PS50835"/>
    </source>
</evidence>
<evidence type="ECO:0000256" key="4">
    <source>
        <dbReference type="ARBA" id="ARBA00022729"/>
    </source>
</evidence>
<name>A0A1A6HVN2_NEOLE</name>
<evidence type="ECO:0000256" key="7">
    <source>
        <dbReference type="ARBA" id="ARBA00023136"/>
    </source>
</evidence>
<dbReference type="InterPro" id="IPR007110">
    <property type="entry name" value="Ig-like_dom"/>
</dbReference>
<evidence type="ECO:0000256" key="1">
    <source>
        <dbReference type="ARBA" id="ARBA00004162"/>
    </source>
</evidence>
<dbReference type="InterPro" id="IPR013783">
    <property type="entry name" value="Ig-like_fold"/>
</dbReference>
<dbReference type="SUPFAM" id="SSF48726">
    <property type="entry name" value="Immunoglobulin"/>
    <property type="match status" value="3"/>
</dbReference>
<dbReference type="PANTHER" id="PTHR11738">
    <property type="entry name" value="MHC CLASS I NK CELL RECEPTOR"/>
    <property type="match status" value="1"/>
</dbReference>